<reference evidence="2 3" key="1">
    <citation type="submission" date="2007-04" db="EMBL/GenBank/DDBJ databases">
        <authorList>
            <person name="Fulton L."/>
            <person name="Clifton S."/>
            <person name="Fulton B."/>
            <person name="Xu J."/>
            <person name="Minx P."/>
            <person name="Pepin K.H."/>
            <person name="Johnson M."/>
            <person name="Thiruvilangam P."/>
            <person name="Bhonagiri V."/>
            <person name="Nash W.E."/>
            <person name="Mardis E.R."/>
            <person name="Wilson R.K."/>
        </authorList>
    </citation>
    <scope>NUCLEOTIDE SEQUENCE [LARGE SCALE GENOMIC DNA]</scope>
    <source>
        <strain evidence="2 3">ATCC 29799</strain>
    </source>
</reference>
<evidence type="ECO:0000313" key="3">
    <source>
        <dbReference type="Proteomes" id="UP000003639"/>
    </source>
</evidence>
<keyword evidence="3" id="KW-1185">Reference proteome</keyword>
<reference evidence="2 3" key="2">
    <citation type="submission" date="2007-06" db="EMBL/GenBank/DDBJ databases">
        <title>Draft genome sequence of Pseudoflavonifractor capillosus ATCC 29799.</title>
        <authorList>
            <person name="Sudarsanam P."/>
            <person name="Ley R."/>
            <person name="Guruge J."/>
            <person name="Turnbaugh P.J."/>
            <person name="Mahowald M."/>
            <person name="Liep D."/>
            <person name="Gordon J."/>
        </authorList>
    </citation>
    <scope>NUCLEOTIDE SEQUENCE [LARGE SCALE GENOMIC DNA]</scope>
    <source>
        <strain evidence="2 3">ATCC 29799</strain>
    </source>
</reference>
<evidence type="ECO:0000313" key="2">
    <source>
        <dbReference type="EMBL" id="EDM97734.1"/>
    </source>
</evidence>
<accession>A6P1V0</accession>
<proteinExistence type="predicted"/>
<dbReference type="STRING" id="411467.BACCAP_04477"/>
<dbReference type="EMBL" id="AAXG02000048">
    <property type="protein sequence ID" value="EDM97734.1"/>
    <property type="molecule type" value="Genomic_DNA"/>
</dbReference>
<gene>
    <name evidence="2" type="ORF">BACCAP_04477</name>
</gene>
<name>A6P1V0_9FIRM</name>
<dbReference type="AlphaFoldDB" id="A6P1V0"/>
<feature type="region of interest" description="Disordered" evidence="1">
    <location>
        <begin position="1"/>
        <end position="22"/>
    </location>
</feature>
<dbReference type="Proteomes" id="UP000003639">
    <property type="component" value="Unassembled WGS sequence"/>
</dbReference>
<organism evidence="2 3">
    <name type="scientific">Pseudoflavonifractor capillosus ATCC 29799</name>
    <dbReference type="NCBI Taxonomy" id="411467"/>
    <lineage>
        <taxon>Bacteria</taxon>
        <taxon>Bacillati</taxon>
        <taxon>Bacillota</taxon>
        <taxon>Clostridia</taxon>
        <taxon>Eubacteriales</taxon>
        <taxon>Oscillospiraceae</taxon>
        <taxon>Pseudoflavonifractor</taxon>
    </lineage>
</organism>
<comment type="caution">
    <text evidence="2">The sequence shown here is derived from an EMBL/GenBank/DDBJ whole genome shotgun (WGS) entry which is preliminary data.</text>
</comment>
<evidence type="ECO:0000256" key="1">
    <source>
        <dbReference type="SAM" id="MobiDB-lite"/>
    </source>
</evidence>
<protein>
    <submittedName>
        <fullName evidence="2">Uncharacterized protein</fullName>
    </submittedName>
</protein>
<sequence>MAGQPLSPATDRRLGGPLPRQLANQTRGHLRAINLWQPVSCDSAALCGISSPFGLLFPTPRQVPHALLTRPPLRNPIHWTNPLS</sequence>